<gene>
    <name evidence="3" type="ORF">BEWA_048680</name>
</gene>
<reference evidence="3 4" key="1">
    <citation type="journal article" date="2012" name="BMC Genomics">
        <title>Comparative genomic analysis and phylogenetic position of Theileria equi.</title>
        <authorList>
            <person name="Kappmeyer L.S."/>
            <person name="Thiagarajan M."/>
            <person name="Herndon D.R."/>
            <person name="Ramsay J.D."/>
            <person name="Caler E."/>
            <person name="Djikeng A."/>
            <person name="Gillespie J.J."/>
            <person name="Lau A.O."/>
            <person name="Roalson E.H."/>
            <person name="Silva J.C."/>
            <person name="Silva M.G."/>
            <person name="Suarez C.E."/>
            <person name="Ueti M.W."/>
            <person name="Nene V.M."/>
            <person name="Mealey R.H."/>
            <person name="Knowles D.P."/>
            <person name="Brayton K.A."/>
        </authorList>
    </citation>
    <scope>NUCLEOTIDE SEQUENCE [LARGE SCALE GENOMIC DNA]</scope>
    <source>
        <strain evidence="3 4">WA</strain>
    </source>
</reference>
<dbReference type="RefSeq" id="XP_004831853.1">
    <property type="nucleotide sequence ID" value="XM_004831796.1"/>
</dbReference>
<proteinExistence type="predicted"/>
<dbReference type="EMBL" id="ACOU01000007">
    <property type="protein sequence ID" value="EKX72401.1"/>
    <property type="molecule type" value="Genomic_DNA"/>
</dbReference>
<comment type="caution">
    <text evidence="3">The sequence shown here is derived from an EMBL/GenBank/DDBJ whole genome shotgun (WGS) entry which is preliminary data.</text>
</comment>
<evidence type="ECO:0000256" key="1">
    <source>
        <dbReference type="SAM" id="MobiDB-lite"/>
    </source>
</evidence>
<evidence type="ECO:0000313" key="3">
    <source>
        <dbReference type="EMBL" id="EKX72401.1"/>
    </source>
</evidence>
<evidence type="ECO:0000313" key="4">
    <source>
        <dbReference type="Proteomes" id="UP000031512"/>
    </source>
</evidence>
<feature type="region of interest" description="Disordered" evidence="1">
    <location>
        <begin position="162"/>
        <end position="181"/>
    </location>
</feature>
<feature type="signal peptide" evidence="2">
    <location>
        <begin position="1"/>
        <end position="20"/>
    </location>
</feature>
<keyword evidence="2" id="KW-0732">Signal</keyword>
<dbReference type="KEGG" id="beq:BEWA_048680"/>
<dbReference type="eggNOG" id="ENOG502QXNG">
    <property type="taxonomic scope" value="Eukaryota"/>
</dbReference>
<name>L1LAQ2_THEEQ</name>
<dbReference type="VEuPathDB" id="PiroplasmaDB:BEWA_048680"/>
<evidence type="ECO:0000256" key="2">
    <source>
        <dbReference type="SAM" id="SignalP"/>
    </source>
</evidence>
<sequence length="181" mass="19951">MKVLFALVPLAALLAGFSSANLVLDLKHPEKVSGQYHDYDHLGLKVGIFRPSYNTKVTSIKFDSQGIWKAADDGVQHLLELVVFYKCMGIGLAHVTFYAGFNDKRKVLLGYSHSSSDMAPVTDEAFYKKLLSYAKPAEPKHPELPAHDVFFKLNKLLSGEEELGEAPKVEAPAGEDVSDEL</sequence>
<dbReference type="GeneID" id="15804117"/>
<keyword evidence="4" id="KW-1185">Reference proteome</keyword>
<protein>
    <submittedName>
        <fullName evidence="3">Signal peptide containing protein</fullName>
    </submittedName>
</protein>
<dbReference type="AlphaFoldDB" id="L1LAQ2"/>
<dbReference type="OrthoDB" id="361669at2759"/>
<accession>L1LAQ2</accession>
<organism evidence="3 4">
    <name type="scientific">Theileria equi strain WA</name>
    <dbReference type="NCBI Taxonomy" id="1537102"/>
    <lineage>
        <taxon>Eukaryota</taxon>
        <taxon>Sar</taxon>
        <taxon>Alveolata</taxon>
        <taxon>Apicomplexa</taxon>
        <taxon>Aconoidasida</taxon>
        <taxon>Piroplasmida</taxon>
        <taxon>Theileriidae</taxon>
        <taxon>Theileria</taxon>
    </lineage>
</organism>
<dbReference type="Proteomes" id="UP000031512">
    <property type="component" value="Unassembled WGS sequence"/>
</dbReference>
<feature type="chain" id="PRO_5003953082" evidence="2">
    <location>
        <begin position="21"/>
        <end position="181"/>
    </location>
</feature>